<feature type="transmembrane region" description="Helical" evidence="1">
    <location>
        <begin position="165"/>
        <end position="185"/>
    </location>
</feature>
<feature type="transmembrane region" description="Helical" evidence="1">
    <location>
        <begin position="400"/>
        <end position="424"/>
    </location>
</feature>
<accession>A0A9N8HPU8</accession>
<sequence>MVSFVSTYLLTWKVYLSSWRADWKAQQKAIAQLGSHFQNGIPLVSNLLWNVIMFTVLQVLVIRMAGFSAEMERFCWYAVLLPCLVGSVFYYCYKYGVKQVVTSLFSFTTFLQWTQNWLAMQGLALVCLTQTAFFYFAGIVMQPYILPPAWNVSVQFPKDLYEEYLRDTVYCFAALFGVCLVTLPLSARGYAVAMEAAGRQNVTISYTETLMELVYQTVQGDSLFFTVIPILVILQDYFGFRVYTIHIIFAVVETALVNYVVRYKFGITHQLMHEIQPLYAMAHMEHHVCKGVHPTTLAAGLWEFWVNGQSIFMTTQVGLAPIPYALLQFIYMGANVVVHTMWPHPSLLQWHTLHHTIAADVYNVNIPSTYDKEHSQAVAKLQQKLQHVSPFIRYEPLSDLAAVAVMGLSCAILHVGLGIGLGHVDWTERMDWQ</sequence>
<organism evidence="2 3">
    <name type="scientific">Seminavis robusta</name>
    <dbReference type="NCBI Taxonomy" id="568900"/>
    <lineage>
        <taxon>Eukaryota</taxon>
        <taxon>Sar</taxon>
        <taxon>Stramenopiles</taxon>
        <taxon>Ochrophyta</taxon>
        <taxon>Bacillariophyta</taxon>
        <taxon>Bacillariophyceae</taxon>
        <taxon>Bacillariophycidae</taxon>
        <taxon>Naviculales</taxon>
        <taxon>Naviculaceae</taxon>
        <taxon>Seminavis</taxon>
    </lineage>
</organism>
<feature type="transmembrane region" description="Helical" evidence="1">
    <location>
        <begin position="240"/>
        <end position="261"/>
    </location>
</feature>
<feature type="transmembrane region" description="Helical" evidence="1">
    <location>
        <begin position="123"/>
        <end position="145"/>
    </location>
</feature>
<feature type="transmembrane region" description="Helical" evidence="1">
    <location>
        <begin position="74"/>
        <end position="91"/>
    </location>
</feature>
<keyword evidence="1" id="KW-0472">Membrane</keyword>
<dbReference type="Proteomes" id="UP001153069">
    <property type="component" value="Unassembled WGS sequence"/>
</dbReference>
<keyword evidence="1" id="KW-0812">Transmembrane</keyword>
<feature type="transmembrane region" description="Helical" evidence="1">
    <location>
        <begin position="43"/>
        <end position="62"/>
    </location>
</feature>
<name>A0A9N8HPU8_9STRA</name>
<gene>
    <name evidence="2" type="ORF">SEMRO_1104_G241800.1</name>
</gene>
<evidence type="ECO:0000313" key="2">
    <source>
        <dbReference type="EMBL" id="CAB9520465.1"/>
    </source>
</evidence>
<dbReference type="AlphaFoldDB" id="A0A9N8HPU8"/>
<evidence type="ECO:0000256" key="1">
    <source>
        <dbReference type="SAM" id="Phobius"/>
    </source>
</evidence>
<evidence type="ECO:0008006" key="4">
    <source>
        <dbReference type="Google" id="ProtNLM"/>
    </source>
</evidence>
<protein>
    <recommendedName>
        <fullName evidence="4">Fatty acid hydroxylase domain-containing protein</fullName>
    </recommendedName>
</protein>
<keyword evidence="1" id="KW-1133">Transmembrane helix</keyword>
<keyword evidence="3" id="KW-1185">Reference proteome</keyword>
<evidence type="ECO:0000313" key="3">
    <source>
        <dbReference type="Proteomes" id="UP001153069"/>
    </source>
</evidence>
<dbReference type="EMBL" id="CAICTM010001102">
    <property type="protein sequence ID" value="CAB9520465.1"/>
    <property type="molecule type" value="Genomic_DNA"/>
</dbReference>
<reference evidence="2" key="1">
    <citation type="submission" date="2020-06" db="EMBL/GenBank/DDBJ databases">
        <authorList>
            <consortium name="Plant Systems Biology data submission"/>
        </authorList>
    </citation>
    <scope>NUCLEOTIDE SEQUENCE</scope>
    <source>
        <strain evidence="2">D6</strain>
    </source>
</reference>
<proteinExistence type="predicted"/>
<dbReference type="OrthoDB" id="408954at2759"/>
<comment type="caution">
    <text evidence="2">The sequence shown here is derived from an EMBL/GenBank/DDBJ whole genome shotgun (WGS) entry which is preliminary data.</text>
</comment>